<evidence type="ECO:0000256" key="4">
    <source>
        <dbReference type="SAM" id="SignalP"/>
    </source>
</evidence>
<gene>
    <name evidence="6" type="ORF">N800_00720</name>
</gene>
<evidence type="ECO:0000256" key="2">
    <source>
        <dbReference type="ARBA" id="ARBA00023136"/>
    </source>
</evidence>
<feature type="signal peptide" evidence="4">
    <location>
        <begin position="1"/>
        <end position="18"/>
    </location>
</feature>
<name>A0A0A0ETC0_9GAMM</name>
<sequence length="2509" mass="255185">MALACLLLMVSATPAAQAQTVTATNSLSCLANRMDNPTNLGCTANDFSHIVTAQALSAPTTCTAGSEITVSVQLTLQSNSTDRYDIGLFMGEDGNNPAQLGGTCSVATFPESPAPFADLDAGTQPTDTCGDFNANGSATVTVQNVKLTCTAGADGKLVMPYTLAYSQNTGGVCTGPGVVRAGTTSKCTGGTASVSNIVVAGHVDVTKQTLPDAAPDSFAFTAVDGPDTSPTSFNLVDGGTQRVTTTFGATGSSITIDENVPPHWRSSVACASSNVDTSGQANGTFIANLTSAEPTANCTVTNTKRSRITLVKNIVGGRNNAADQFTVSGTGGGTLTNTSDVTMSAPVSATTSGTSTTASVTFYSSPGSGLTLTDAMAAGSVSTLADYTPTYSCTNATAGSPTSMPSGSGATFGLTPAPGDDITCTYTNTLIARPSLLLDKRLVSGAGFDSVGDVIQYAYDVTNSGNVTITGPITVSDDKIASVTCPAGDLAPGAMITCTASYTVAQADINNGSVTNVATATGSFNNQPITSNADTVTVEALQEPALTLAKTAVSGDPYDSIGDVVQYEYLVTNSGNVVITDPITVADDKTTVTCPALPGGGLAPGGSITCTASYTITQADVDAGSVTNLATATSGTVNSNQATETVNATRSPSLGLEKTASPLVYAAAGDVISYSYLLTNTGNVTLSAPYTVADDKTTVTCPATPGTLAPGGTVTCTATYTITQTDVNAGSVTNVATASAIFNNAAVNSAQDSATVTATQTPTLSLDKRLVSGAGFDSVGDVIQYAYDVTNSGNVTITGPITVSDDKIASVTCPAGDLAPGAMITCTASYTVAQADINNGSVTNVATATGSFNNQPITSNADTVTVEALQEPALTLAKTAVSGDPYDSIGDVVQYEYLVTNSGNVVITDPITVADDKTTVTCPALPGGGLAPGGSITCTASYTITQADVDAGSVTNLATATSGTVNSNQATETVNATRSPSLGLEKTASPLVYAAAGDVISYSYLLTNTGNVTLSAPYTVADDKTTVTCPATPGTLAPGGTVTCTATYTITQTDVNAGSVTNVATASAIFNNAAVNSAQDSATVTATQTPTLSLDKRLVSGAGFDSVGDVIQYAYDVTNSGNVTITGPITISDDKIASVTCPAGDLAPGAMVTCTASYTVTQADINTGSVTNIATAAGSFNNQPVTSNPDTVTVEALQEPALTLAKTAVSGDPYDSVGDVVQYEYLVTNSGNVVITDPITVADDKTTVTCPALPGGGLAPGGSITCTASYTITQADVDAGSVTNLATATSGTVNSNQATETVNATRSPSLGLEKTASPLVYAAAGDVISYSYLLTNTGNVTLSAPYTVADDKTTVTCPATPGTLAPGGTVTCTATYTITQTDVNAGSVTNVATASAIFNNAAVNSAQDSATVTATQTPTLSLDKRLVSGAGFDSVGDVIQYAYDVTNSGNVTITGPITISDDKIASVTCPAGDLAPGAMVTCTASYTVTQADINTGSVTNIATAAGSFNNQPVTSNPDTVTVEALQEPALTLDKRVVSGNPYDSVGDVVQYTYDVTNTGNLTITDPITVSDDKIATVNCPALPSGGLAPGAMLTCTASYTITQADVDAGSVTNLATATSGTVNSNQATETVNATRSPSLGLEKTASPLVYAAAGDVISYSYLLTNTGNVTLSAPYTVADDKTTVTCPATPGTLAPGGTVTCTATYTITQTDVNAGSVTNVATASAIFNNAAVNSAQDSATVTATQTPTLSLDKRLVSGAGFDSVGDVIQYAYDVTNSGNVTITGPITISDDKIASVTCPAGDLAPGAMVTCTASYTVTQADINTGSVTNIATAAGSFNNQPVTSNPDTVTVEALQEPALTLDKRVVSGNPYDSVGDVVQYTYDVTNTGNLTITDPITVSDDKIATVNCPALPSGGLAPGAMLTCTASYTITQADINNGSVTNVATASSGTTQSPPDTVTVTATQRPALSLDKRLLSGTTVTAVGDVIQYAYDVRNTGNVTITGPITVSDDKIATVTCPAGDLAPAAMLTCTASYTVTQADLDAGSITNIATASGTFNEQTVTSNQDSVTVEALHEMAVVLTKIAAKREVRVGDLVRFTVVARNVGPGPVVDATLIDTPPRGFTFVEGSLTADDEDDNVVVSGVDPIRISGVDIATNGTATFVYFLRVGAGVGHGTHINRVIAVDPTEHTVSNEAAAEVVIIGDPMLDESLIVGTVFDDRNGDGIQQPGERGIPGVRIGSVEGLIMETDAFGRYHLVGIDGGDFSRGRNFILKVDASTLPVGTEFTTENPRVRRITPGVPVRFDFGVKLPNGEMKGGRQELDAELGEVMFDPRSSTLKAEYLPVIDKVASKVREYNGGRIVITAKAEEEALAYARARAVQDALRTKLEPALADRVAVEVVADTSGTMVRLDRGIHLGTFLFDTDKSVIKPQYRGLIKEIADDLNRMGRGTIGLVGHADMRASNEYNRYLGLRRSKAVFDAILAQLRPEVRQRVRVDISDEIDAETGVGDR</sequence>
<dbReference type="PANTHER" id="PTHR34819:SF3">
    <property type="entry name" value="CELL SURFACE PROTEIN"/>
    <property type="match status" value="1"/>
</dbReference>
<proteinExistence type="predicted"/>
<evidence type="ECO:0000256" key="3">
    <source>
        <dbReference type="PROSITE-ProRule" id="PRU00473"/>
    </source>
</evidence>
<organism evidence="6 7">
    <name type="scientific">Lysobacter daejeonensis GH1-9</name>
    <dbReference type="NCBI Taxonomy" id="1385517"/>
    <lineage>
        <taxon>Bacteria</taxon>
        <taxon>Pseudomonadati</taxon>
        <taxon>Pseudomonadota</taxon>
        <taxon>Gammaproteobacteria</taxon>
        <taxon>Lysobacterales</taxon>
        <taxon>Lysobacteraceae</taxon>
        <taxon>Aerolutibacter</taxon>
    </lineage>
</organism>
<keyword evidence="2 3" id="KW-0472">Membrane</keyword>
<evidence type="ECO:0000259" key="5">
    <source>
        <dbReference type="PROSITE" id="PS51123"/>
    </source>
</evidence>
<dbReference type="Pfam" id="PF20674">
    <property type="entry name" value="SpaA_3"/>
    <property type="match status" value="1"/>
</dbReference>
<dbReference type="Pfam" id="PF00691">
    <property type="entry name" value="OmpA"/>
    <property type="match status" value="1"/>
</dbReference>
<dbReference type="SUPFAM" id="SSF117074">
    <property type="entry name" value="Hypothetical protein PA1324"/>
    <property type="match status" value="1"/>
</dbReference>
<dbReference type="Pfam" id="PF01345">
    <property type="entry name" value="DUF11"/>
    <property type="match status" value="1"/>
</dbReference>
<dbReference type="STRING" id="1385517.N800_00720"/>
<dbReference type="eggNOG" id="COG1361">
    <property type="taxonomic scope" value="Bacteria"/>
</dbReference>
<dbReference type="InterPro" id="IPR048834">
    <property type="entry name" value="SpaA_pre-album"/>
</dbReference>
<dbReference type="NCBIfam" id="TIGR01451">
    <property type="entry name" value="B_ant_repeat"/>
    <property type="match status" value="1"/>
</dbReference>
<comment type="caution">
    <text evidence="6">The sequence shown here is derived from an EMBL/GenBank/DDBJ whole genome shotgun (WGS) entry which is preliminary data.</text>
</comment>
<dbReference type="InterPro" id="IPR006664">
    <property type="entry name" value="OMP_bac"/>
</dbReference>
<evidence type="ECO:0000313" key="7">
    <source>
        <dbReference type="Proteomes" id="UP000029998"/>
    </source>
</evidence>
<dbReference type="PROSITE" id="PS51123">
    <property type="entry name" value="OMPA_2"/>
    <property type="match status" value="1"/>
</dbReference>
<dbReference type="eggNOG" id="COG3188">
    <property type="taxonomic scope" value="Bacteria"/>
</dbReference>
<evidence type="ECO:0000256" key="1">
    <source>
        <dbReference type="ARBA" id="ARBA00004370"/>
    </source>
</evidence>
<comment type="subcellular location">
    <subcellularLocation>
        <location evidence="1">Membrane</location>
    </subcellularLocation>
</comment>
<dbReference type="PANTHER" id="PTHR34819">
    <property type="entry name" value="LARGE CYSTEINE-RICH PERIPLASMIC PROTEIN OMCB"/>
    <property type="match status" value="1"/>
</dbReference>
<dbReference type="SUPFAM" id="SSF103088">
    <property type="entry name" value="OmpA-like"/>
    <property type="match status" value="2"/>
</dbReference>
<dbReference type="InterPro" id="IPR051172">
    <property type="entry name" value="Chlamydia_OmcB"/>
</dbReference>
<dbReference type="InterPro" id="IPR013783">
    <property type="entry name" value="Ig-like_fold"/>
</dbReference>
<dbReference type="Proteomes" id="UP000029998">
    <property type="component" value="Unassembled WGS sequence"/>
</dbReference>
<reference evidence="6 7" key="1">
    <citation type="submission" date="2013-08" db="EMBL/GenBank/DDBJ databases">
        <title>Genome sequencing of Lysobacter.</title>
        <authorList>
            <person name="Zhang S."/>
            <person name="Wang G."/>
        </authorList>
    </citation>
    <scope>NUCLEOTIDE SEQUENCE [LARGE SCALE GENOMIC DNA]</scope>
    <source>
        <strain evidence="6 7">GH1-9</strain>
    </source>
</reference>
<accession>A0A0A0ETC0</accession>
<dbReference type="Gene3D" id="3.30.1330.60">
    <property type="entry name" value="OmpA-like domain"/>
    <property type="match status" value="1"/>
</dbReference>
<dbReference type="InterPro" id="IPR047589">
    <property type="entry name" value="DUF11_rpt"/>
</dbReference>
<keyword evidence="7" id="KW-1185">Reference proteome</keyword>
<dbReference type="InterPro" id="IPR036737">
    <property type="entry name" value="OmpA-like_sf"/>
</dbReference>
<dbReference type="GO" id="GO:0016020">
    <property type="term" value="C:membrane"/>
    <property type="evidence" value="ECO:0007669"/>
    <property type="project" value="UniProtKB-SubCell"/>
</dbReference>
<dbReference type="Pfam" id="PF24346">
    <property type="entry name" value="DUF7507"/>
    <property type="match status" value="15"/>
</dbReference>
<feature type="chain" id="PRO_5001969230" description="OmpA-like domain-containing protein" evidence="4">
    <location>
        <begin position="19"/>
        <end position="2509"/>
    </location>
</feature>
<dbReference type="InterPro" id="IPR001434">
    <property type="entry name" value="OmcB-like_DUF11"/>
</dbReference>
<dbReference type="InterPro" id="IPR006665">
    <property type="entry name" value="OmpA-like"/>
</dbReference>
<dbReference type="PRINTS" id="PR01021">
    <property type="entry name" value="OMPADOMAIN"/>
</dbReference>
<dbReference type="InterPro" id="IPR055371">
    <property type="entry name" value="SpaA_PFL_dom_4"/>
</dbReference>
<evidence type="ECO:0000313" key="6">
    <source>
        <dbReference type="EMBL" id="KGM53495.1"/>
    </source>
</evidence>
<dbReference type="Gene3D" id="2.60.40.10">
    <property type="entry name" value="Immunoglobulins"/>
    <property type="match status" value="1"/>
</dbReference>
<feature type="domain" description="OmpA-like" evidence="5">
    <location>
        <begin position="2407"/>
        <end position="2509"/>
    </location>
</feature>
<dbReference type="EMBL" id="AVPU01000027">
    <property type="protein sequence ID" value="KGM53495.1"/>
    <property type="molecule type" value="Genomic_DNA"/>
</dbReference>
<keyword evidence="4" id="KW-0732">Signal</keyword>
<protein>
    <recommendedName>
        <fullName evidence="5">OmpA-like domain-containing protein</fullName>
    </recommendedName>
</protein>
<dbReference type="InterPro" id="IPR055354">
    <property type="entry name" value="DUF7507"/>
</dbReference>
<dbReference type="Pfam" id="PF24514">
    <property type="entry name" value="SpaA_4"/>
    <property type="match status" value="1"/>
</dbReference>